<dbReference type="GO" id="GO:0004356">
    <property type="term" value="F:glutamine synthetase activity"/>
    <property type="evidence" value="ECO:0007669"/>
    <property type="project" value="InterPro"/>
</dbReference>
<dbReference type="Pfam" id="PF04909">
    <property type="entry name" value="Amidohydro_2"/>
    <property type="match status" value="1"/>
</dbReference>
<protein>
    <recommendedName>
        <fullName evidence="1">Glutamine synthetase</fullName>
    </recommendedName>
</protein>
<dbReference type="AlphaFoldDB" id="A0A168BMN6"/>
<dbReference type="InterPro" id="IPR006680">
    <property type="entry name" value="Amidohydro-rel"/>
</dbReference>
<dbReference type="STRING" id="1081109.A0A168BMN6"/>
<dbReference type="InterPro" id="IPR014746">
    <property type="entry name" value="Gln_synth/guanido_kin_cat_dom"/>
</dbReference>
<dbReference type="InterPro" id="IPR032466">
    <property type="entry name" value="Metal_Hydrolase"/>
</dbReference>
<dbReference type="SUPFAM" id="SSF55931">
    <property type="entry name" value="Glutamine synthetase/guanido kinase"/>
    <property type="match status" value="1"/>
</dbReference>
<dbReference type="PANTHER" id="PTHR43383:SF2">
    <property type="entry name" value="AMIDOHYDROLASE 2 FAMILY PROTEIN"/>
    <property type="match status" value="1"/>
</dbReference>
<dbReference type="InterPro" id="IPR008146">
    <property type="entry name" value="Gln_synth_cat_dom"/>
</dbReference>
<evidence type="ECO:0000313" key="6">
    <source>
        <dbReference type="Proteomes" id="UP000078544"/>
    </source>
</evidence>
<dbReference type="Gene3D" id="3.10.20.70">
    <property type="entry name" value="Glutamine synthetase, N-terminal domain"/>
    <property type="match status" value="1"/>
</dbReference>
<accession>A0A168BMN6</accession>
<keyword evidence="6" id="KW-1185">Reference proteome</keyword>
<dbReference type="EMBL" id="AZGY01000009">
    <property type="protein sequence ID" value="KZZ95497.1"/>
    <property type="molecule type" value="Genomic_DNA"/>
</dbReference>
<reference evidence="5 6" key="1">
    <citation type="journal article" date="2016" name="Genome Biol. Evol.">
        <title>Divergent and convergent evolution of fungal pathogenicity.</title>
        <authorList>
            <person name="Shang Y."/>
            <person name="Xiao G."/>
            <person name="Zheng P."/>
            <person name="Cen K."/>
            <person name="Zhan S."/>
            <person name="Wang C."/>
        </authorList>
    </citation>
    <scope>NUCLEOTIDE SEQUENCE [LARGE SCALE GENOMIC DNA]</scope>
    <source>
        <strain evidence="5 6">RCEF 2490</strain>
    </source>
</reference>
<dbReference type="Gene3D" id="3.30.590.10">
    <property type="entry name" value="Glutamine synthetase/guanido kinase, catalytic domain"/>
    <property type="match status" value="1"/>
</dbReference>
<dbReference type="GO" id="GO:0016787">
    <property type="term" value="F:hydrolase activity"/>
    <property type="evidence" value="ECO:0007669"/>
    <property type="project" value="InterPro"/>
</dbReference>
<organism evidence="5 6">
    <name type="scientific">Moelleriella libera RCEF 2490</name>
    <dbReference type="NCBI Taxonomy" id="1081109"/>
    <lineage>
        <taxon>Eukaryota</taxon>
        <taxon>Fungi</taxon>
        <taxon>Dikarya</taxon>
        <taxon>Ascomycota</taxon>
        <taxon>Pezizomycotina</taxon>
        <taxon>Sordariomycetes</taxon>
        <taxon>Hypocreomycetidae</taxon>
        <taxon>Hypocreales</taxon>
        <taxon>Clavicipitaceae</taxon>
        <taxon>Moelleriella</taxon>
    </lineage>
</organism>
<dbReference type="PANTHER" id="PTHR43383">
    <property type="entry name" value="NODULIN 6"/>
    <property type="match status" value="1"/>
</dbReference>
<name>A0A168BMN6_9HYPO</name>
<dbReference type="GO" id="GO:0006542">
    <property type="term" value="P:glutamine biosynthetic process"/>
    <property type="evidence" value="ECO:0007669"/>
    <property type="project" value="InterPro"/>
</dbReference>
<evidence type="ECO:0000256" key="3">
    <source>
        <dbReference type="RuleBase" id="RU000384"/>
    </source>
</evidence>
<comment type="caution">
    <text evidence="5">The sequence shown here is derived from an EMBL/GenBank/DDBJ whole genome shotgun (WGS) entry which is preliminary data.</text>
</comment>
<dbReference type="SUPFAM" id="SSF51556">
    <property type="entry name" value="Metallo-dependent hydrolases"/>
    <property type="match status" value="1"/>
</dbReference>
<dbReference type="Pfam" id="PF00120">
    <property type="entry name" value="Gln-synt_C"/>
    <property type="match status" value="1"/>
</dbReference>
<dbReference type="Gene3D" id="3.20.20.140">
    <property type="entry name" value="Metal-dependent hydrolases"/>
    <property type="match status" value="1"/>
</dbReference>
<feature type="domain" description="GS catalytic" evidence="4">
    <location>
        <begin position="549"/>
        <end position="878"/>
    </location>
</feature>
<dbReference type="InterPro" id="IPR036651">
    <property type="entry name" value="Gln_synt_N_sf"/>
</dbReference>
<evidence type="ECO:0000256" key="2">
    <source>
        <dbReference type="PROSITE-ProRule" id="PRU01331"/>
    </source>
</evidence>
<dbReference type="OrthoDB" id="3364440at2759"/>
<dbReference type="PROSITE" id="PS51987">
    <property type="entry name" value="GS_CATALYTIC"/>
    <property type="match status" value="1"/>
</dbReference>
<evidence type="ECO:0000259" key="4">
    <source>
        <dbReference type="PROSITE" id="PS51987"/>
    </source>
</evidence>
<comment type="similarity">
    <text evidence="2 3">Belongs to the glutamine synthetase family.</text>
</comment>
<dbReference type="SMART" id="SM01230">
    <property type="entry name" value="Gln-synt_C"/>
    <property type="match status" value="1"/>
</dbReference>
<evidence type="ECO:0000256" key="1">
    <source>
        <dbReference type="ARBA" id="ARBA00021364"/>
    </source>
</evidence>
<gene>
    <name evidence="5" type="ORF">AAL_04728</name>
</gene>
<sequence length="878" mass="97859">MDHDFTVGASALRHLIDTTPIIDNHAHPLLKEGHLDKYPLLTVATEAHGDALSSTFTSFAHIRGVRQLAERLGCAQSWDAVEQAIKQRRKSDYPAWIRQCLSGIECVLVDDGLDNQDAVESYQHFDSFAPSASKRIVRIEQLAPKLIDEACLTQEAPEEAFEAAMHSFKQEIQAAIIDPEVVGFKSVICYRTGLDIPYGEDEAAARSMFAGIHAQRRAPGAASFTRVNHRPLNEYLVHCLAQLIRDSDAAHKKPIQFHTGLGDNDLTLTRASPAHLQELARAYPTVPIVLLHSGYPFDRETGYMAAMYANVFADIGEVFPFINRDGQESILRHVLELCPWEKIIWSTDGHWFPETFFLSVVQMRDVFHTVLCDMVQKGDVSWKQASQLVQDVLFRTSNKVYNLGLTLKSCEALSHARQNGSPAKSAPSLGSLSAEKSHLQRRVVSRIESDLLRYLRLCWIDNTGTLRVKVIPSRQVKSILESNGNITTTIPKASLGQLQDDTIVADVGPAGHYILQADLSSLRSGPRDGHAMVMCDYREQDGSRATRCPRSLLLNAVRDAEEQHIQLKLGFEIELVFVRLSDDGKYELRDAEGHAWSSARAMDHEVVEKVLEPAIQQLEQAGVYVETLHAESAKGQYEVVLPPADPVHAVDTLVYAREVVASCARKHGYKMTLHPKPVTEACGTAAHTHISVTPTAGDESSKASIWNSFYAGVLVHLRAICAFTYSNMASYERVMDGTWAGGTWVAWGTQNREVPLRKIQDGHWEVRCVDGLANPYLAMMAIIVAGLEGVKRQEKLVWGDCTKDPGSLFWEERLNLGINSNLPATIEEALVSLEEDTAFVRAVGEHVVSRYVAVKKAETKKLKSMEMEKRKKWIIDRY</sequence>
<evidence type="ECO:0000313" key="5">
    <source>
        <dbReference type="EMBL" id="KZZ95497.1"/>
    </source>
</evidence>
<dbReference type="Proteomes" id="UP000078544">
    <property type="component" value="Unassembled WGS sequence"/>
</dbReference>
<proteinExistence type="inferred from homology"/>